<dbReference type="CDD" id="cd23659">
    <property type="entry name" value="USP_At3g01520-like"/>
    <property type="match status" value="1"/>
</dbReference>
<dbReference type="Gene3D" id="1.25.10.20">
    <property type="entry name" value="Vitellinogen, superhelical"/>
    <property type="match status" value="1"/>
</dbReference>
<dbReference type="InterPro" id="IPR014729">
    <property type="entry name" value="Rossmann-like_a/b/a_fold"/>
</dbReference>
<dbReference type="SUPFAM" id="SSF101898">
    <property type="entry name" value="NHL repeat"/>
    <property type="match status" value="1"/>
</dbReference>
<keyword evidence="4" id="KW-0256">Endoplasmic reticulum</keyword>
<dbReference type="PANTHER" id="PTHR13024">
    <property type="entry name" value="MICROSOMAL TRIGLYCERIDE TRANSFER PROTEIN, LARGE SUBUNIT"/>
    <property type="match status" value="1"/>
</dbReference>
<dbReference type="GO" id="GO:0005548">
    <property type="term" value="F:phospholipid transporter activity"/>
    <property type="evidence" value="ECO:0007669"/>
    <property type="project" value="InterPro"/>
</dbReference>
<dbReference type="SUPFAM" id="SSF56968">
    <property type="entry name" value="Lipovitellin-phosvitin complex, beta-sheet shell regions"/>
    <property type="match status" value="1"/>
</dbReference>
<evidence type="ECO:0000256" key="2">
    <source>
        <dbReference type="ARBA" id="ARBA00022448"/>
    </source>
</evidence>
<dbReference type="InParanoid" id="K1PY02"/>
<dbReference type="InterPro" id="IPR045811">
    <property type="entry name" value="MTP_lip-bd"/>
</dbReference>
<evidence type="ECO:0000256" key="5">
    <source>
        <dbReference type="PROSITE-ProRule" id="PRU00557"/>
    </source>
</evidence>
<dbReference type="HOGENOM" id="CLU_014703_0_0_1"/>
<dbReference type="PRINTS" id="PR01438">
    <property type="entry name" value="UNVRSLSTRESS"/>
</dbReference>
<reference evidence="6" key="1">
    <citation type="journal article" date="2012" name="Nature">
        <title>The oyster genome reveals stress adaptation and complexity of shell formation.</title>
        <authorList>
            <person name="Zhang G."/>
            <person name="Fang X."/>
            <person name="Guo X."/>
            <person name="Li L."/>
            <person name="Luo R."/>
            <person name="Xu F."/>
            <person name="Yang P."/>
            <person name="Zhang L."/>
            <person name="Wang X."/>
            <person name="Qi H."/>
            <person name="Xiong Z."/>
            <person name="Que H."/>
            <person name="Xie Y."/>
            <person name="Holland P.W."/>
            <person name="Paps J."/>
            <person name="Zhu Y."/>
            <person name="Wu F."/>
            <person name="Chen Y."/>
            <person name="Wang J."/>
            <person name="Peng C."/>
            <person name="Meng J."/>
            <person name="Yang L."/>
            <person name="Liu J."/>
            <person name="Wen B."/>
            <person name="Zhang N."/>
            <person name="Huang Z."/>
            <person name="Zhu Q."/>
            <person name="Feng Y."/>
            <person name="Mount A."/>
            <person name="Hedgecock D."/>
            <person name="Xu Z."/>
            <person name="Liu Y."/>
            <person name="Domazet-Loso T."/>
            <person name="Du Y."/>
            <person name="Sun X."/>
            <person name="Zhang S."/>
            <person name="Liu B."/>
            <person name="Cheng P."/>
            <person name="Jiang X."/>
            <person name="Li J."/>
            <person name="Fan D."/>
            <person name="Wang W."/>
            <person name="Fu W."/>
            <person name="Wang T."/>
            <person name="Wang B."/>
            <person name="Zhang J."/>
            <person name="Peng Z."/>
            <person name="Li Y."/>
            <person name="Li N."/>
            <person name="Wang J."/>
            <person name="Chen M."/>
            <person name="He Y."/>
            <person name="Tan F."/>
            <person name="Song X."/>
            <person name="Zheng Q."/>
            <person name="Huang R."/>
            <person name="Yang H."/>
            <person name="Du X."/>
            <person name="Chen L."/>
            <person name="Yang M."/>
            <person name="Gaffney P.M."/>
            <person name="Wang S."/>
            <person name="Luo L."/>
            <person name="She Z."/>
            <person name="Ming Y."/>
            <person name="Huang W."/>
            <person name="Zhang S."/>
            <person name="Huang B."/>
            <person name="Zhang Y."/>
            <person name="Qu T."/>
            <person name="Ni P."/>
            <person name="Miao G."/>
            <person name="Wang J."/>
            <person name="Wang Q."/>
            <person name="Steinberg C.E."/>
            <person name="Wang H."/>
            <person name="Li N."/>
            <person name="Qian L."/>
            <person name="Zhang G."/>
            <person name="Li Y."/>
            <person name="Yang H."/>
            <person name="Liu X."/>
            <person name="Wang J."/>
            <person name="Yin Y."/>
            <person name="Wang J."/>
        </authorList>
    </citation>
    <scope>NUCLEOTIDE SEQUENCE [LARGE SCALE GENOMIC DNA]</scope>
    <source>
        <strain evidence="6">05x7-T-G4-1.051#20</strain>
    </source>
</reference>
<dbReference type="GO" id="GO:0008289">
    <property type="term" value="F:lipid binding"/>
    <property type="evidence" value="ECO:0007669"/>
    <property type="project" value="InterPro"/>
</dbReference>
<dbReference type="EMBL" id="JH816094">
    <property type="protein sequence ID" value="EKC23979.1"/>
    <property type="molecule type" value="Genomic_DNA"/>
</dbReference>
<evidence type="ECO:0000256" key="1">
    <source>
        <dbReference type="ARBA" id="ARBA00004240"/>
    </source>
</evidence>
<dbReference type="SUPFAM" id="SSF52402">
    <property type="entry name" value="Adenine nucleotide alpha hydrolases-like"/>
    <property type="match status" value="1"/>
</dbReference>
<dbReference type="InterPro" id="IPR006015">
    <property type="entry name" value="Universal_stress_UspA"/>
</dbReference>
<name>K1PY02_MAGGI</name>
<accession>K1PY02</accession>
<sequence length="965" mass="106111">MIMINQSTDDVGLFWLQLLKYIIRFTTQIDNVLPFKYVTVILASVSYGKTVGFQLSTEFEIGEIFRAGETQLLKVQVTTASISSFARPEVKGELVKLIKYPIYFEYTDGVIGRVYTSEVESIFCANVKKGLLSLFQLQETEGQRDEIDVAGECSAYYAVYGGRITKTKQNCQNVEIAGEYENVNKMFGVSPDNSFVTHYDTADGIIKSATGSSRHSIVINARPQLSAAVAAIQRLHYVSDAAGAAAISANNIKEALDLIYKGEAKKYREMLLPSGPEVQECTENCEKPVSILQNVKEDLTSEKLSKIVSGKAYLKLLRAFRNSGKASIEEVLTHKDSYNIVKQLIDVAAATQTPAAHEALMQLITFTDESAIDYPERFILASAYTTHPGEYLLKGMLELMKKKVPNESLRESIALGMGAVVNSFCKPYGNCLEYSTIAEYVNYVETEMKSCEEEECKLLYVRSMGNAGLAKFLPSLLNQALNSKSSTVSLTAIQGLRRMKISDFKDQVNQVLKSIFHQNKRNYDSSVRIAALEILLQNGISTGGLRNIVLSAMYDQTEFEVSTYLMKRMKDLSESDPKFRSSLAVVLSDPMVNNYNLFAQKGKSSAFTGYLAETSSANCTYGLYQENTKSGVMKKSAMVVNVLNKQATQPLLTFGIYADGIEALVGDAAEGEESTEATAGLSLTMMDVLLRPVEFFRGMSGLMTAVWNAPSEPVSALQGNLLLQDYSHKIHLSNGLIVDASVLGVASIDLSGKISISLWYKNSHSVITNSGALVVEGSLQIDSEELKSGVRFSTESEAFIDFQTDVDFAEMPILGEVNAIDSKSPGEGIVQAAKEIHASFIVTGTRGLGKVRRTILGSVSDYILRHAPMPVVVCRYVEKKGNLLRTIKTKSEVNPNDIAVDGDGDLLYSDWGTKTVNKVKNGQTEELIRLHGWKPSRLCVASADKLWILVLVPRMCTDVTFVIPP</sequence>
<evidence type="ECO:0000256" key="4">
    <source>
        <dbReference type="ARBA" id="ARBA00022824"/>
    </source>
</evidence>
<dbReference type="Gene3D" id="2.30.230.10">
    <property type="entry name" value="Lipovitellin, beta-sheet shell regions, chain A"/>
    <property type="match status" value="1"/>
</dbReference>
<dbReference type="AlphaFoldDB" id="K1PY02"/>
<comment type="subcellular location">
    <subcellularLocation>
        <location evidence="1">Endoplasmic reticulum</location>
    </subcellularLocation>
</comment>
<dbReference type="PROSITE" id="PS51211">
    <property type="entry name" value="VITELLOGENIN"/>
    <property type="match status" value="1"/>
</dbReference>
<dbReference type="FunCoup" id="K1PY02">
    <property type="interactions" value="345"/>
</dbReference>
<dbReference type="InterPro" id="IPR001747">
    <property type="entry name" value="Vitellogenin_N"/>
</dbReference>
<dbReference type="SMART" id="SM00638">
    <property type="entry name" value="LPD_N"/>
    <property type="match status" value="1"/>
</dbReference>
<dbReference type="GO" id="GO:0042157">
    <property type="term" value="P:lipoprotein metabolic process"/>
    <property type="evidence" value="ECO:0007669"/>
    <property type="project" value="TreeGrafter"/>
</dbReference>
<comment type="caution">
    <text evidence="5">Lacks conserved residue(s) required for the propagation of feature annotation.</text>
</comment>
<gene>
    <name evidence="6" type="ORF">CGI_10008268</name>
</gene>
<dbReference type="GO" id="GO:0005794">
    <property type="term" value="C:Golgi apparatus"/>
    <property type="evidence" value="ECO:0007669"/>
    <property type="project" value="TreeGrafter"/>
</dbReference>
<dbReference type="InterPro" id="IPR015819">
    <property type="entry name" value="Lipid_transp_b-sht_shell"/>
</dbReference>
<dbReference type="Pfam" id="PF01347">
    <property type="entry name" value="Vitellogenin_N"/>
    <property type="match status" value="1"/>
</dbReference>
<dbReference type="GO" id="GO:0016323">
    <property type="term" value="C:basolateral plasma membrane"/>
    <property type="evidence" value="ECO:0007669"/>
    <property type="project" value="TreeGrafter"/>
</dbReference>
<organism evidence="6">
    <name type="scientific">Magallana gigas</name>
    <name type="common">Pacific oyster</name>
    <name type="synonym">Crassostrea gigas</name>
    <dbReference type="NCBI Taxonomy" id="29159"/>
    <lineage>
        <taxon>Eukaryota</taxon>
        <taxon>Metazoa</taxon>
        <taxon>Spiralia</taxon>
        <taxon>Lophotrochozoa</taxon>
        <taxon>Mollusca</taxon>
        <taxon>Bivalvia</taxon>
        <taxon>Autobranchia</taxon>
        <taxon>Pteriomorphia</taxon>
        <taxon>Ostreida</taxon>
        <taxon>Ostreoidea</taxon>
        <taxon>Ostreidae</taxon>
        <taxon>Magallana</taxon>
    </lineage>
</organism>
<evidence type="ECO:0000256" key="3">
    <source>
        <dbReference type="ARBA" id="ARBA00022729"/>
    </source>
</evidence>
<keyword evidence="3" id="KW-0732">Signal</keyword>
<keyword evidence="2" id="KW-0813">Transport</keyword>
<dbReference type="PANTHER" id="PTHR13024:SF0">
    <property type="entry name" value="MICROSOMAL TRIACYLGLYCEROL TRANSFER PROTEIN"/>
    <property type="match status" value="1"/>
</dbReference>
<dbReference type="InterPro" id="IPR011030">
    <property type="entry name" value="Lipovitellin_superhlx_dom"/>
</dbReference>
<evidence type="ECO:0000313" key="6">
    <source>
        <dbReference type="EMBL" id="EKC23979.1"/>
    </source>
</evidence>
<dbReference type="Pfam" id="PF19444">
    <property type="entry name" value="MTP_lip_bd"/>
    <property type="match status" value="1"/>
</dbReference>
<dbReference type="InterPro" id="IPR015816">
    <property type="entry name" value="Vitellinogen_b-sht_N"/>
</dbReference>
<protein>
    <submittedName>
        <fullName evidence="6">Microsomal triglyceride transfer protein large subunit</fullName>
    </submittedName>
</protein>
<dbReference type="GO" id="GO:0005783">
    <property type="term" value="C:endoplasmic reticulum"/>
    <property type="evidence" value="ECO:0007669"/>
    <property type="project" value="UniProtKB-SubCell"/>
</dbReference>
<dbReference type="InterPro" id="IPR039988">
    <property type="entry name" value="MTTP"/>
</dbReference>
<proteinExistence type="predicted"/>
<dbReference type="SUPFAM" id="SSF48431">
    <property type="entry name" value="Lipovitellin-phosvitin complex, superhelical domain"/>
    <property type="match status" value="1"/>
</dbReference>
<dbReference type="Gene3D" id="3.40.50.620">
    <property type="entry name" value="HUPs"/>
    <property type="match status" value="1"/>
</dbReference>